<evidence type="ECO:0000313" key="6">
    <source>
        <dbReference type="EMBL" id="ESO82398.1"/>
    </source>
</evidence>
<dbReference type="CDD" id="cd03784">
    <property type="entry name" value="GT1_Gtf-like"/>
    <property type="match status" value="1"/>
</dbReference>
<dbReference type="HOGENOM" id="CLU_012949_2_0_1"/>
<gene>
    <name evidence="6" type="ORF">LOTGIDRAFT_170025</name>
</gene>
<keyword evidence="3 4" id="KW-0808">Transferase</keyword>
<name>V3YWK1_LOTGI</name>
<dbReference type="KEGG" id="lgi:LOTGIDRAFT_170025"/>
<dbReference type="InterPro" id="IPR035595">
    <property type="entry name" value="UDP_glycos_trans_CS"/>
</dbReference>
<protein>
    <recommendedName>
        <fullName evidence="5">UDP-glucuronosyltransferase</fullName>
        <ecNumber evidence="5">2.4.1.17</ecNumber>
    </recommendedName>
</protein>
<keyword evidence="2 4" id="KW-0328">Glycosyltransferase</keyword>
<dbReference type="GO" id="GO:0015020">
    <property type="term" value="F:glucuronosyltransferase activity"/>
    <property type="evidence" value="ECO:0007669"/>
    <property type="project" value="UniProtKB-EC"/>
</dbReference>
<keyword evidence="5" id="KW-0812">Transmembrane</keyword>
<dbReference type="FunFam" id="3.40.50.2000:FF:000021">
    <property type="entry name" value="UDP-glucuronosyltransferase"/>
    <property type="match status" value="1"/>
</dbReference>
<dbReference type="STRING" id="225164.V3YWK1"/>
<sequence length="356" mass="40281">MVILDNTPIAQTLCVIPYKYNISFIYLGVNFEPFSAAIPFSTAFVPYKGLPLSDQMTFTERLGNAVSMYAPERPSIAVREIQKQAALHLIEWNFVLDYPVPTLPHVILIGQITPKHSRKESLSTELEDFLERSKHGVVLVSFGSIAPTTRNDVLDKMVSAFQETKYNYIIKGSFTNSTNKNLVVDWMPQKLLLTHPKIKLFITHCGANGLGEAISNGVPLLGFPLFAEQPGNAYRVQSRGFGLTMNLFEATKEEIVKGIDEVIDNPEYKMKVQRASEILKARDLNGLDQAIFWIEHVLKFGGEYLRSSGIDLPWYQYFLLDVIAFLLTCVSFMVSIIYFCLKCIFRRCVSRKLKGD</sequence>
<keyword evidence="5" id="KW-1133">Transmembrane helix</keyword>
<dbReference type="RefSeq" id="XP_009066902.1">
    <property type="nucleotide sequence ID" value="XM_009068654.1"/>
</dbReference>
<dbReference type="Proteomes" id="UP000030746">
    <property type="component" value="Unassembled WGS sequence"/>
</dbReference>
<dbReference type="Pfam" id="PF00201">
    <property type="entry name" value="UDPGT"/>
    <property type="match status" value="1"/>
</dbReference>
<proteinExistence type="inferred from homology"/>
<dbReference type="GO" id="GO:0016020">
    <property type="term" value="C:membrane"/>
    <property type="evidence" value="ECO:0007669"/>
    <property type="project" value="UniProtKB-SubCell"/>
</dbReference>
<evidence type="ECO:0000313" key="7">
    <source>
        <dbReference type="Proteomes" id="UP000030746"/>
    </source>
</evidence>
<evidence type="ECO:0000256" key="1">
    <source>
        <dbReference type="ARBA" id="ARBA00009995"/>
    </source>
</evidence>
<organism evidence="6 7">
    <name type="scientific">Lottia gigantea</name>
    <name type="common">Giant owl limpet</name>
    <dbReference type="NCBI Taxonomy" id="225164"/>
    <lineage>
        <taxon>Eukaryota</taxon>
        <taxon>Metazoa</taxon>
        <taxon>Spiralia</taxon>
        <taxon>Lophotrochozoa</taxon>
        <taxon>Mollusca</taxon>
        <taxon>Gastropoda</taxon>
        <taxon>Patellogastropoda</taxon>
        <taxon>Lottioidea</taxon>
        <taxon>Lottiidae</taxon>
        <taxon>Lottia</taxon>
    </lineage>
</organism>
<accession>V3YWK1</accession>
<reference evidence="6 7" key="1">
    <citation type="journal article" date="2013" name="Nature">
        <title>Insights into bilaterian evolution from three spiralian genomes.</title>
        <authorList>
            <person name="Simakov O."/>
            <person name="Marletaz F."/>
            <person name="Cho S.J."/>
            <person name="Edsinger-Gonzales E."/>
            <person name="Havlak P."/>
            <person name="Hellsten U."/>
            <person name="Kuo D.H."/>
            <person name="Larsson T."/>
            <person name="Lv J."/>
            <person name="Arendt D."/>
            <person name="Savage R."/>
            <person name="Osoegawa K."/>
            <person name="de Jong P."/>
            <person name="Grimwood J."/>
            <person name="Chapman J.A."/>
            <person name="Shapiro H."/>
            <person name="Aerts A."/>
            <person name="Otillar R.P."/>
            <person name="Terry A.Y."/>
            <person name="Boore J.L."/>
            <person name="Grigoriev I.V."/>
            <person name="Lindberg D.R."/>
            <person name="Seaver E.C."/>
            <person name="Weisblat D.A."/>
            <person name="Putnam N.H."/>
            <person name="Rokhsar D.S."/>
        </authorList>
    </citation>
    <scope>NUCLEOTIDE SEQUENCE [LARGE SCALE GENOMIC DNA]</scope>
</reference>
<dbReference type="OMA" id="HFGIYEM"/>
<evidence type="ECO:0000256" key="5">
    <source>
        <dbReference type="RuleBase" id="RU362059"/>
    </source>
</evidence>
<dbReference type="AlphaFoldDB" id="V3YWK1"/>
<dbReference type="EMBL" id="KB203918">
    <property type="protein sequence ID" value="ESO82398.1"/>
    <property type="molecule type" value="Genomic_DNA"/>
</dbReference>
<dbReference type="PANTHER" id="PTHR48043">
    <property type="entry name" value="EG:EG0003.4 PROTEIN-RELATED"/>
    <property type="match status" value="1"/>
</dbReference>
<comment type="catalytic activity">
    <reaction evidence="5">
        <text>glucuronate acceptor + UDP-alpha-D-glucuronate = acceptor beta-D-glucuronoside + UDP + H(+)</text>
        <dbReference type="Rhea" id="RHEA:21032"/>
        <dbReference type="ChEBI" id="CHEBI:15378"/>
        <dbReference type="ChEBI" id="CHEBI:58052"/>
        <dbReference type="ChEBI" id="CHEBI:58223"/>
        <dbReference type="ChEBI" id="CHEBI:132367"/>
        <dbReference type="ChEBI" id="CHEBI:132368"/>
        <dbReference type="EC" id="2.4.1.17"/>
    </reaction>
</comment>
<dbReference type="PROSITE" id="PS00375">
    <property type="entry name" value="UDPGT"/>
    <property type="match status" value="1"/>
</dbReference>
<comment type="similarity">
    <text evidence="1 4">Belongs to the UDP-glycosyltransferase family.</text>
</comment>
<dbReference type="GeneID" id="20241299"/>
<evidence type="ECO:0000256" key="3">
    <source>
        <dbReference type="ARBA" id="ARBA00022679"/>
    </source>
</evidence>
<feature type="transmembrane region" description="Helical" evidence="5">
    <location>
        <begin position="314"/>
        <end position="341"/>
    </location>
</feature>
<dbReference type="PANTHER" id="PTHR48043:SF145">
    <property type="entry name" value="FI06409P-RELATED"/>
    <property type="match status" value="1"/>
</dbReference>
<dbReference type="CTD" id="20241299"/>
<evidence type="ECO:0000256" key="2">
    <source>
        <dbReference type="ARBA" id="ARBA00022676"/>
    </source>
</evidence>
<dbReference type="EC" id="2.4.1.17" evidence="5"/>
<comment type="subcellular location">
    <subcellularLocation>
        <location evidence="5">Membrane</location>
        <topology evidence="5">Single-pass membrane protein</topology>
    </subcellularLocation>
</comment>
<dbReference type="SUPFAM" id="SSF53756">
    <property type="entry name" value="UDP-Glycosyltransferase/glycogen phosphorylase"/>
    <property type="match status" value="1"/>
</dbReference>
<evidence type="ECO:0000256" key="4">
    <source>
        <dbReference type="RuleBase" id="RU003718"/>
    </source>
</evidence>
<keyword evidence="7" id="KW-1185">Reference proteome</keyword>
<dbReference type="Gene3D" id="3.40.50.2000">
    <property type="entry name" value="Glycogen Phosphorylase B"/>
    <property type="match status" value="1"/>
</dbReference>
<keyword evidence="5" id="KW-0472">Membrane</keyword>
<dbReference type="OrthoDB" id="6072202at2759"/>
<dbReference type="InterPro" id="IPR002213">
    <property type="entry name" value="UDP_glucos_trans"/>
</dbReference>
<dbReference type="InterPro" id="IPR050271">
    <property type="entry name" value="UDP-glycosyltransferase"/>
</dbReference>